<sequence>MLAMVLVGNSLAANGKLLPSIMSQLYNTDYMASLSNADCGSGCCANPTGICSGPGASTQNGKTGCGFSSAGSSSAAPSTPSAAVNAAAGTASAGGPPFDPAGAKNVGNGKGTQFIGGQCLSGADCASTCCAGPSGICSGLGAQTQAGKTGCGFVSGQASNAVAAAPVSSAVSSPVAAASAASVATAGGPAFDPAGAKNVGNGKGIQFIGGQCLSGADCASTCCAGPSGICSGLGAQTQAGKTGCGFVSGSASNAVAAAPAAPVSSTVAAASPASVATAGGPAFDPAGAKNVGNGKGIQFIGGQCLSGADCASTCCAGPSGICSGLGAQTQAGKTGCGFVSSAKLLRV</sequence>
<evidence type="ECO:0008006" key="3">
    <source>
        <dbReference type="Google" id="ProtNLM"/>
    </source>
</evidence>
<organism evidence="1 2">
    <name type="scientific">Hyaloscypha hepaticicola</name>
    <dbReference type="NCBI Taxonomy" id="2082293"/>
    <lineage>
        <taxon>Eukaryota</taxon>
        <taxon>Fungi</taxon>
        <taxon>Dikarya</taxon>
        <taxon>Ascomycota</taxon>
        <taxon>Pezizomycotina</taxon>
        <taxon>Leotiomycetes</taxon>
        <taxon>Helotiales</taxon>
        <taxon>Hyaloscyphaceae</taxon>
        <taxon>Hyaloscypha</taxon>
    </lineage>
</organism>
<dbReference type="OrthoDB" id="2132010at2759"/>
<dbReference type="EMBL" id="KZ613563">
    <property type="protein sequence ID" value="PMD12140.1"/>
    <property type="molecule type" value="Genomic_DNA"/>
</dbReference>
<keyword evidence="2" id="KW-1185">Reference proteome</keyword>
<reference evidence="1 2" key="1">
    <citation type="submission" date="2016-05" db="EMBL/GenBank/DDBJ databases">
        <title>A degradative enzymes factory behind the ericoid mycorrhizal symbiosis.</title>
        <authorList>
            <consortium name="DOE Joint Genome Institute"/>
            <person name="Martino E."/>
            <person name="Morin E."/>
            <person name="Grelet G."/>
            <person name="Kuo A."/>
            <person name="Kohler A."/>
            <person name="Daghino S."/>
            <person name="Barry K."/>
            <person name="Choi C."/>
            <person name="Cichocki N."/>
            <person name="Clum A."/>
            <person name="Copeland A."/>
            <person name="Hainaut M."/>
            <person name="Haridas S."/>
            <person name="Labutti K."/>
            <person name="Lindquist E."/>
            <person name="Lipzen A."/>
            <person name="Khouja H.-R."/>
            <person name="Murat C."/>
            <person name="Ohm R."/>
            <person name="Olson A."/>
            <person name="Spatafora J."/>
            <person name="Veneault-Fourrey C."/>
            <person name="Henrissat B."/>
            <person name="Grigoriev I."/>
            <person name="Martin F."/>
            <person name="Perotto S."/>
        </authorList>
    </citation>
    <scope>NUCLEOTIDE SEQUENCE [LARGE SCALE GENOMIC DNA]</scope>
    <source>
        <strain evidence="1 2">UAMH 7357</strain>
    </source>
</reference>
<evidence type="ECO:0000313" key="1">
    <source>
        <dbReference type="EMBL" id="PMD12140.1"/>
    </source>
</evidence>
<evidence type="ECO:0000313" key="2">
    <source>
        <dbReference type="Proteomes" id="UP000235672"/>
    </source>
</evidence>
<dbReference type="AlphaFoldDB" id="A0A2J6PDM1"/>
<name>A0A2J6PDM1_9HELO</name>
<protein>
    <recommendedName>
        <fullName evidence="3">Biotrophy-associated secreted protein 2</fullName>
    </recommendedName>
</protein>
<proteinExistence type="predicted"/>
<dbReference type="Proteomes" id="UP000235672">
    <property type="component" value="Unassembled WGS sequence"/>
</dbReference>
<accession>A0A2J6PDM1</accession>
<gene>
    <name evidence="1" type="ORF">NA56DRAFT_666618</name>
</gene>